<keyword evidence="1 5" id="KW-0846">Cobalamin</keyword>
<dbReference type="HAMAP" id="MF_00601">
    <property type="entry name" value="EutC"/>
    <property type="match status" value="1"/>
</dbReference>
<evidence type="ECO:0000256" key="5">
    <source>
        <dbReference type="HAMAP-Rule" id="MF_00601"/>
    </source>
</evidence>
<dbReference type="PIRSF" id="PIRSF018982">
    <property type="entry name" value="EutC"/>
    <property type="match status" value="1"/>
</dbReference>
<organism evidence="6 7">
    <name type="scientific">Deminuibacter soli</name>
    <dbReference type="NCBI Taxonomy" id="2291815"/>
    <lineage>
        <taxon>Bacteria</taxon>
        <taxon>Pseudomonadati</taxon>
        <taxon>Bacteroidota</taxon>
        <taxon>Chitinophagia</taxon>
        <taxon>Chitinophagales</taxon>
        <taxon>Chitinophagaceae</taxon>
        <taxon>Deminuibacter</taxon>
    </lineage>
</organism>
<evidence type="ECO:0000256" key="3">
    <source>
        <dbReference type="ARBA" id="ARBA00023285"/>
    </source>
</evidence>
<dbReference type="GO" id="GO:0009350">
    <property type="term" value="C:ethanolamine ammonia-lyase complex"/>
    <property type="evidence" value="ECO:0007669"/>
    <property type="project" value="UniProtKB-UniRule"/>
</dbReference>
<dbReference type="AlphaFoldDB" id="A0A3E1NE46"/>
<feature type="binding site" evidence="5">
    <location>
        <position position="214"/>
    </location>
    <ligand>
        <name>adenosylcob(III)alamin</name>
        <dbReference type="ChEBI" id="CHEBI:18408"/>
    </ligand>
</feature>
<dbReference type="GO" id="GO:0006520">
    <property type="term" value="P:amino acid metabolic process"/>
    <property type="evidence" value="ECO:0007669"/>
    <property type="project" value="InterPro"/>
</dbReference>
<evidence type="ECO:0000313" key="6">
    <source>
        <dbReference type="EMBL" id="RFM26236.1"/>
    </source>
</evidence>
<dbReference type="InterPro" id="IPR009246">
    <property type="entry name" value="EutC"/>
</dbReference>
<dbReference type="RefSeq" id="WP_116849108.1">
    <property type="nucleotide sequence ID" value="NZ_QTJU01000010.1"/>
</dbReference>
<dbReference type="GO" id="GO:0008851">
    <property type="term" value="F:ethanolamine ammonia-lyase activity"/>
    <property type="evidence" value="ECO:0007669"/>
    <property type="project" value="UniProtKB-UniRule"/>
</dbReference>
<dbReference type="PANTHER" id="PTHR39330">
    <property type="entry name" value="ETHANOLAMINE AMMONIA-LYASE LIGHT CHAIN"/>
    <property type="match status" value="1"/>
</dbReference>
<dbReference type="UniPathway" id="UPA00560"/>
<keyword evidence="7" id="KW-1185">Reference proteome</keyword>
<name>A0A3E1NE46_9BACT</name>
<comment type="cofactor">
    <cofactor evidence="5">
        <name>adenosylcob(III)alamin</name>
        <dbReference type="ChEBI" id="CHEBI:18408"/>
    </cofactor>
    <text evidence="5">Binds between the large and small subunits.</text>
</comment>
<dbReference type="EC" id="4.3.1.7" evidence="5"/>
<keyword evidence="2 5" id="KW-0456">Lyase</keyword>
<gene>
    <name evidence="5" type="primary">eutC</name>
    <name evidence="6" type="ORF">DXN05_20195</name>
</gene>
<sequence>MTQPLNTTLFTAVIADPWSSLCAYTPARIALGRTGAALPLKASLRFSLAHAHARDAVYTPLQKELITQQLNNAGIAVFSMHSEAADRDQYLQRPDMGRRLEPGAAQHLPASGVCEDALAIVIADGLSATAVNTQAVALVQLLMRELAAIKIPVLPVILVQQGRVAIGDAIGSQLQAACTLVLIGERPGLSAASSMGAYLTFGPKVGLTDDARNCVSNIHPGGLSLQDAAAKIMYLLREAYRRGLSGVLLKEESTAAAQQLPGDPAA</sequence>
<comment type="similarity">
    <text evidence="5">Belongs to the EutC family.</text>
</comment>
<dbReference type="GO" id="GO:0031471">
    <property type="term" value="C:ethanolamine degradation polyhedral organelle"/>
    <property type="evidence" value="ECO:0007669"/>
    <property type="project" value="UniProtKB-UniRule"/>
</dbReference>
<proteinExistence type="inferred from homology"/>
<dbReference type="GO" id="GO:0031419">
    <property type="term" value="F:cobalamin binding"/>
    <property type="evidence" value="ECO:0007669"/>
    <property type="project" value="UniProtKB-UniRule"/>
</dbReference>
<comment type="catalytic activity">
    <reaction evidence="5">
        <text>ethanolamine = acetaldehyde + NH4(+)</text>
        <dbReference type="Rhea" id="RHEA:15313"/>
        <dbReference type="ChEBI" id="CHEBI:15343"/>
        <dbReference type="ChEBI" id="CHEBI:28938"/>
        <dbReference type="ChEBI" id="CHEBI:57603"/>
        <dbReference type="EC" id="4.3.1.7"/>
    </reaction>
</comment>
<evidence type="ECO:0000256" key="2">
    <source>
        <dbReference type="ARBA" id="ARBA00023239"/>
    </source>
</evidence>
<keyword evidence="3 5" id="KW-0170">Cobalt</keyword>
<dbReference type="Proteomes" id="UP000261284">
    <property type="component" value="Unassembled WGS sequence"/>
</dbReference>
<comment type="subunit">
    <text evidence="5">The basic unit is a heterodimer which dimerizes to form tetramers. The heterotetramers trimerize; 6 large subunits form a core ring with 6 small subunits projecting outwards.</text>
</comment>
<dbReference type="PANTHER" id="PTHR39330:SF1">
    <property type="entry name" value="ETHANOLAMINE AMMONIA-LYASE SMALL SUBUNIT"/>
    <property type="match status" value="1"/>
</dbReference>
<dbReference type="InterPro" id="IPR042255">
    <property type="entry name" value="EutC_N"/>
</dbReference>
<dbReference type="OrthoDB" id="114248at2"/>
<comment type="pathway">
    <text evidence="5">Amine and polyamine degradation; ethanolamine degradation.</text>
</comment>
<comment type="function">
    <text evidence="5">Catalyzes the deamination of various vicinal amino-alcohols to oxo compounds. Allows this organism to utilize ethanolamine as the sole source of nitrogen and carbon in the presence of external vitamin B12.</text>
</comment>
<dbReference type="InterPro" id="IPR042251">
    <property type="entry name" value="EutC_C"/>
</dbReference>
<protein>
    <recommendedName>
        <fullName evidence="5">Ethanolamine ammonia-lyase small subunit</fullName>
        <shortName evidence="5">EAL small subunit</shortName>
        <ecNumber evidence="5">4.3.1.7</ecNumber>
    </recommendedName>
</protein>
<reference evidence="6 7" key="1">
    <citation type="submission" date="2018-08" db="EMBL/GenBank/DDBJ databases">
        <title>Chitinophagaceae sp. K23C18032701, a novel bacterium isolated from forest soil.</title>
        <authorList>
            <person name="Wang C."/>
        </authorList>
    </citation>
    <scope>NUCLEOTIDE SEQUENCE [LARGE SCALE GENOMIC DNA]</scope>
    <source>
        <strain evidence="6 7">K23C18032701</strain>
    </source>
</reference>
<comment type="caution">
    <text evidence="6">The sequence shown here is derived from an EMBL/GenBank/DDBJ whole genome shotgun (WGS) entry which is preliminary data.</text>
</comment>
<evidence type="ECO:0000256" key="4">
    <source>
        <dbReference type="ARBA" id="ARBA00024446"/>
    </source>
</evidence>
<accession>A0A3E1NE46</accession>
<dbReference type="EMBL" id="QTJU01000010">
    <property type="protein sequence ID" value="RFM26236.1"/>
    <property type="molecule type" value="Genomic_DNA"/>
</dbReference>
<dbReference type="Pfam" id="PF05985">
    <property type="entry name" value="EutC"/>
    <property type="match status" value="1"/>
</dbReference>
<dbReference type="NCBIfam" id="NF003971">
    <property type="entry name" value="PRK05465.1"/>
    <property type="match status" value="1"/>
</dbReference>
<evidence type="ECO:0000313" key="7">
    <source>
        <dbReference type="Proteomes" id="UP000261284"/>
    </source>
</evidence>
<feature type="binding site" evidence="5">
    <location>
        <position position="185"/>
    </location>
    <ligand>
        <name>adenosylcob(III)alamin</name>
        <dbReference type="ChEBI" id="CHEBI:18408"/>
    </ligand>
</feature>
<dbReference type="Gene3D" id="3.40.50.11240">
    <property type="entry name" value="Ethanolamine ammonia-lyase light chain (EutC)"/>
    <property type="match status" value="1"/>
</dbReference>
<keyword evidence="4 5" id="KW-1283">Bacterial microcompartment</keyword>
<evidence type="ECO:0000256" key="1">
    <source>
        <dbReference type="ARBA" id="ARBA00022628"/>
    </source>
</evidence>
<dbReference type="GO" id="GO:0046336">
    <property type="term" value="P:ethanolamine catabolic process"/>
    <property type="evidence" value="ECO:0007669"/>
    <property type="project" value="UniProtKB-UniRule"/>
</dbReference>
<comment type="subcellular location">
    <subcellularLocation>
        <location evidence="5">Bacterial microcompartment</location>
    </subcellularLocation>
</comment>
<dbReference type="Gene3D" id="1.10.30.40">
    <property type="entry name" value="Ethanolamine ammonia-lyase light chain (EutC), N-terminal domain"/>
    <property type="match status" value="1"/>
</dbReference>
<feature type="binding site" evidence="5">
    <location>
        <position position="164"/>
    </location>
    <ligand>
        <name>adenosylcob(III)alamin</name>
        <dbReference type="ChEBI" id="CHEBI:18408"/>
    </ligand>
</feature>